<dbReference type="InterPro" id="IPR001996">
    <property type="entry name" value="PTS_IIB_1"/>
</dbReference>
<sequence>MANENHVLEIIAPVSGSVMPIDQVQDPVFSQKMMGDGIGIEPTEGKIVSPVSGTITLVAETKHAVGFRTDDGVEILIHLGIDTVELAGKPFDINVKADSKINAGDTIGTMDLKQIRDAGKQATVMIVITNTAEKLAELTIDTKEAVAGSEVAKALIKLNSKEPTKEVEVDPNEDKYNRIAREVLADVGGSANVDSLIHCITRLRFYLKDEDVPDDNKVRNIKGVIDVARAQGQYQVVIGQEVGDVYDAAIEQLGPQFSDAEGTAQAIKDTMPKKEENLSPWGKVKKGFSDLVGTITGAMSPIIGALAAAGIIKGLLAFVSMTIPGSKVFPLVNTASVPYQVINAMGDSVFVFLPILVGITMARNMKSDVIIAAAIGGVLVHPSFAAMVAKGTNLFSIGSLHVPVQSYGYSIFPMILAIWMAAKVEKWFHKHLPSYLRMIFVPMFTILIVSAITLYITGPAILLLSKGLAGGVEWLLQTSSGFGGMIIGGFYQVLVIFGLHWGLAPIALTEFSTKGYSFWNAIVSPTMIGQGAAVLAVALKTRDPELKELGIGAAISGFAGVTEPAIYGVNLKYRRVFISGLIGSAVGGAITGFLHGKMWGFAGSWIGFASFINPKGGIDGSFYTFLWTSIATTVVAFVVTWVWGFNDKMVTELKEKQASGQA</sequence>
<dbReference type="InterPro" id="IPR050558">
    <property type="entry name" value="PTS_Sugar-Specific_Components"/>
</dbReference>
<dbReference type="InterPro" id="IPR003352">
    <property type="entry name" value="PTS_EIIC"/>
</dbReference>
<dbReference type="HOGENOM" id="CLU_012312_10_0_9"/>
<dbReference type="InterPro" id="IPR001127">
    <property type="entry name" value="PTS_EIIA_1_perm"/>
</dbReference>
<dbReference type="InterPro" id="IPR013013">
    <property type="entry name" value="PTS_EIIC_1"/>
</dbReference>
<dbReference type="KEGG" id="pce:PECL_1671"/>
<dbReference type="FunFam" id="2.70.70.10:FF:000001">
    <property type="entry name" value="PTS system glucose-specific IIA component"/>
    <property type="match status" value="1"/>
</dbReference>
<dbReference type="PATRIC" id="fig|701521.8.peg.1572"/>
<dbReference type="Gene3D" id="2.70.70.10">
    <property type="entry name" value="Glucose Permease (Domain IIA)"/>
    <property type="match status" value="1"/>
</dbReference>
<dbReference type="PANTHER" id="PTHR30175">
    <property type="entry name" value="PHOSPHOTRANSFERASE SYSTEM TRANSPORT PROTEIN"/>
    <property type="match status" value="1"/>
</dbReference>
<keyword evidence="5" id="KW-0808">Transferase</keyword>
<evidence type="ECO:0000256" key="5">
    <source>
        <dbReference type="ARBA" id="ARBA00022679"/>
    </source>
</evidence>
<accession>G8PB99</accession>
<dbReference type="eggNOG" id="COG1264">
    <property type="taxonomic scope" value="Bacteria"/>
</dbReference>
<keyword evidence="10 12" id="KW-0472">Membrane</keyword>
<dbReference type="PROSITE" id="PS51093">
    <property type="entry name" value="PTS_EIIA_TYPE_1"/>
    <property type="match status" value="1"/>
</dbReference>
<evidence type="ECO:0000256" key="6">
    <source>
        <dbReference type="ARBA" id="ARBA00022683"/>
    </source>
</evidence>
<evidence type="ECO:0000256" key="4">
    <source>
        <dbReference type="ARBA" id="ARBA00022597"/>
    </source>
</evidence>
<dbReference type="eggNOG" id="COG2190">
    <property type="taxonomic scope" value="Bacteria"/>
</dbReference>
<evidence type="ECO:0000256" key="8">
    <source>
        <dbReference type="ARBA" id="ARBA00022777"/>
    </source>
</evidence>
<dbReference type="Pfam" id="PF00358">
    <property type="entry name" value="PTS_EIIA_1"/>
    <property type="match status" value="1"/>
</dbReference>
<keyword evidence="6" id="KW-0598">Phosphotransferase system</keyword>
<protein>
    <submittedName>
        <fullName evidence="16">PTS system, trehalose-specific IIABC component</fullName>
    </submittedName>
</protein>
<keyword evidence="9 12" id="KW-1133">Transmembrane helix</keyword>
<feature type="transmembrane region" description="Helical" evidence="12">
    <location>
        <begin position="339"/>
        <end position="362"/>
    </location>
</feature>
<dbReference type="eggNOG" id="COG1263">
    <property type="taxonomic scope" value="Bacteria"/>
</dbReference>
<feature type="transmembrane region" description="Helical" evidence="12">
    <location>
        <begin position="369"/>
        <end position="387"/>
    </location>
</feature>
<dbReference type="PROSITE" id="PS00371">
    <property type="entry name" value="PTS_EIIA_TYPE_1_HIS"/>
    <property type="match status" value="1"/>
</dbReference>
<feature type="domain" description="PTS EIIB type-1" evidence="14">
    <location>
        <begin position="177"/>
        <end position="259"/>
    </location>
</feature>
<dbReference type="GO" id="GO:0015771">
    <property type="term" value="P:trehalose transport"/>
    <property type="evidence" value="ECO:0007669"/>
    <property type="project" value="TreeGrafter"/>
</dbReference>
<reference evidence="16 17" key="1">
    <citation type="journal article" date="2012" name="J. Bacteriol.">
        <title>Complete Genome Sequence of the Beer Spoilage Organism Pediococcus claussenii ATCC BAA-344T.</title>
        <authorList>
            <person name="Pittet V."/>
            <person name="Abegunde T."/>
            <person name="Marfleet T."/>
            <person name="Haakensen M."/>
            <person name="Morrow K."/>
            <person name="Jayaprakash T."/>
            <person name="Schroeder K."/>
            <person name="Trost B."/>
            <person name="Byrns S."/>
            <person name="Bergsveinson J."/>
            <person name="Kusalik A."/>
            <person name="Ziola B."/>
        </authorList>
    </citation>
    <scope>NUCLEOTIDE SEQUENCE [LARGE SCALE GENOMIC DNA]</scope>
    <source>
        <strain evidence="16 17">ATCC BAA-344</strain>
    </source>
</reference>
<evidence type="ECO:0000256" key="2">
    <source>
        <dbReference type="ARBA" id="ARBA00022448"/>
    </source>
</evidence>
<dbReference type="AlphaFoldDB" id="G8PB99"/>
<feature type="transmembrane region" description="Helical" evidence="12">
    <location>
        <begin position="482"/>
        <end position="504"/>
    </location>
</feature>
<evidence type="ECO:0000259" key="15">
    <source>
        <dbReference type="PROSITE" id="PS51103"/>
    </source>
</evidence>
<feature type="transmembrane region" description="Helical" evidence="12">
    <location>
        <begin position="576"/>
        <end position="602"/>
    </location>
</feature>
<evidence type="ECO:0000259" key="14">
    <source>
        <dbReference type="PROSITE" id="PS51098"/>
    </source>
</evidence>
<dbReference type="EMBL" id="CP003137">
    <property type="protein sequence ID" value="AEV95888.1"/>
    <property type="molecule type" value="Genomic_DNA"/>
</dbReference>
<keyword evidence="4" id="KW-0762">Sugar transport</keyword>
<keyword evidence="17" id="KW-1185">Reference proteome</keyword>
<name>G8PB99_PEDCP</name>
<evidence type="ECO:0000313" key="17">
    <source>
        <dbReference type="Proteomes" id="UP000005444"/>
    </source>
</evidence>
<evidence type="ECO:0000256" key="1">
    <source>
        <dbReference type="ARBA" id="ARBA00004651"/>
    </source>
</evidence>
<dbReference type="Pfam" id="PF00367">
    <property type="entry name" value="PTS_EIIB"/>
    <property type="match status" value="1"/>
</dbReference>
<dbReference type="NCBIfam" id="TIGR00830">
    <property type="entry name" value="PTBA"/>
    <property type="match status" value="1"/>
</dbReference>
<evidence type="ECO:0000313" key="16">
    <source>
        <dbReference type="EMBL" id="AEV95888.1"/>
    </source>
</evidence>
<dbReference type="PROSITE" id="PS51098">
    <property type="entry name" value="PTS_EIIB_TYPE_1"/>
    <property type="match status" value="1"/>
</dbReference>
<dbReference type="Gene3D" id="3.30.1360.60">
    <property type="entry name" value="Glucose permease domain IIB"/>
    <property type="match status" value="1"/>
</dbReference>
<feature type="transmembrane region" description="Helical" evidence="12">
    <location>
        <begin position="516"/>
        <end position="539"/>
    </location>
</feature>
<comment type="subcellular location">
    <subcellularLocation>
        <location evidence="1">Cell membrane</location>
        <topology evidence="1">Multi-pass membrane protein</topology>
    </subcellularLocation>
</comment>
<feature type="transmembrane region" description="Helical" evidence="12">
    <location>
        <begin position="291"/>
        <end position="319"/>
    </location>
</feature>
<evidence type="ECO:0000256" key="10">
    <source>
        <dbReference type="ARBA" id="ARBA00023136"/>
    </source>
</evidence>
<feature type="transmembrane region" description="Helical" evidence="12">
    <location>
        <begin position="436"/>
        <end position="462"/>
    </location>
</feature>
<dbReference type="GO" id="GO:0009401">
    <property type="term" value="P:phosphoenolpyruvate-dependent sugar phosphotransferase system"/>
    <property type="evidence" value="ECO:0007669"/>
    <property type="project" value="UniProtKB-KW"/>
</dbReference>
<keyword evidence="3" id="KW-1003">Cell membrane</keyword>
<keyword evidence="2" id="KW-0813">Transport</keyword>
<dbReference type="GO" id="GO:0090589">
    <property type="term" value="F:protein-phosphocysteine-trehalose phosphotransferase system transporter activity"/>
    <property type="evidence" value="ECO:0007669"/>
    <property type="project" value="TreeGrafter"/>
</dbReference>
<evidence type="ECO:0000256" key="9">
    <source>
        <dbReference type="ARBA" id="ARBA00022989"/>
    </source>
</evidence>
<evidence type="ECO:0000259" key="13">
    <source>
        <dbReference type="PROSITE" id="PS51093"/>
    </source>
</evidence>
<feature type="transmembrane region" description="Helical" evidence="12">
    <location>
        <begin position="551"/>
        <end position="569"/>
    </location>
</feature>
<dbReference type="PROSITE" id="PS01035">
    <property type="entry name" value="PTS_EIIB_TYPE_1_CYS"/>
    <property type="match status" value="1"/>
</dbReference>
<dbReference type="InterPro" id="IPR036878">
    <property type="entry name" value="Glu_permease_IIB"/>
</dbReference>
<feature type="transmembrane region" description="Helical" evidence="12">
    <location>
        <begin position="407"/>
        <end position="424"/>
    </location>
</feature>
<dbReference type="InterPro" id="IPR018113">
    <property type="entry name" value="PTrfase_EIIB_Cys"/>
</dbReference>
<keyword evidence="7 12" id="KW-0812">Transmembrane</keyword>
<feature type="transmembrane region" description="Helical" evidence="12">
    <location>
        <begin position="622"/>
        <end position="644"/>
    </location>
</feature>
<feature type="domain" description="PTS EIIA type-1" evidence="13">
    <location>
        <begin position="26"/>
        <end position="130"/>
    </location>
</feature>
<dbReference type="Pfam" id="PF02378">
    <property type="entry name" value="PTS_EIIC"/>
    <property type="match status" value="1"/>
</dbReference>
<feature type="active site" description="Phosphocysteine intermediate; for EIIB activity" evidence="11">
    <location>
        <position position="199"/>
    </location>
</feature>
<proteinExistence type="predicted"/>
<evidence type="ECO:0000256" key="12">
    <source>
        <dbReference type="SAM" id="Phobius"/>
    </source>
</evidence>
<dbReference type="RefSeq" id="WP_014216082.1">
    <property type="nucleotide sequence ID" value="NC_016605.1"/>
</dbReference>
<dbReference type="Proteomes" id="UP000005444">
    <property type="component" value="Chromosome"/>
</dbReference>
<dbReference type="CDD" id="cd00212">
    <property type="entry name" value="PTS_IIB_glc"/>
    <property type="match status" value="1"/>
</dbReference>
<evidence type="ECO:0000256" key="7">
    <source>
        <dbReference type="ARBA" id="ARBA00022692"/>
    </source>
</evidence>
<feature type="domain" description="PTS EIIC type-1" evidence="15">
    <location>
        <begin position="293"/>
        <end position="659"/>
    </location>
</feature>
<dbReference type="SUPFAM" id="SSF51261">
    <property type="entry name" value="Duplicated hybrid motif"/>
    <property type="match status" value="1"/>
</dbReference>
<dbReference type="SUPFAM" id="SSF55604">
    <property type="entry name" value="Glucose permease domain IIB"/>
    <property type="match status" value="1"/>
</dbReference>
<dbReference type="GO" id="GO:0005886">
    <property type="term" value="C:plasma membrane"/>
    <property type="evidence" value="ECO:0007669"/>
    <property type="project" value="UniProtKB-SubCell"/>
</dbReference>
<keyword evidence="8" id="KW-0418">Kinase</keyword>
<dbReference type="GO" id="GO:0016301">
    <property type="term" value="F:kinase activity"/>
    <property type="evidence" value="ECO:0007669"/>
    <property type="project" value="UniProtKB-KW"/>
</dbReference>
<dbReference type="InterPro" id="IPR011055">
    <property type="entry name" value="Dup_hybrid_motif"/>
</dbReference>
<gene>
    <name evidence="16" type="ordered locus">PECL_1671</name>
</gene>
<dbReference type="PROSITE" id="PS51103">
    <property type="entry name" value="PTS_EIIC_TYPE_1"/>
    <property type="match status" value="1"/>
</dbReference>
<evidence type="ECO:0000256" key="3">
    <source>
        <dbReference type="ARBA" id="ARBA00022475"/>
    </source>
</evidence>
<evidence type="ECO:0000256" key="11">
    <source>
        <dbReference type="PROSITE-ProRule" id="PRU00421"/>
    </source>
</evidence>
<dbReference type="STRING" id="701521.PECL_1671"/>
<dbReference type="GO" id="GO:0008982">
    <property type="term" value="F:protein-N(PI)-phosphohistidine-sugar phosphotransferase activity"/>
    <property type="evidence" value="ECO:0007669"/>
    <property type="project" value="InterPro"/>
</dbReference>
<dbReference type="PANTHER" id="PTHR30175:SF1">
    <property type="entry name" value="PTS SYSTEM ARBUTIN-, CELLOBIOSE-, AND SALICIN-SPECIFIC EIIBC COMPONENT-RELATED"/>
    <property type="match status" value="1"/>
</dbReference>
<organism evidence="16 17">
    <name type="scientific">Pediococcus claussenii (strain ATCC BAA-344 / DSM 14800 / JCM 18046 / KCTC 3811 / LMG 21948 / P06)</name>
    <dbReference type="NCBI Taxonomy" id="701521"/>
    <lineage>
        <taxon>Bacteria</taxon>
        <taxon>Bacillati</taxon>
        <taxon>Bacillota</taxon>
        <taxon>Bacilli</taxon>
        <taxon>Lactobacillales</taxon>
        <taxon>Lactobacillaceae</taxon>
        <taxon>Pediococcus</taxon>
    </lineage>
</organism>